<evidence type="ECO:0000313" key="4">
    <source>
        <dbReference type="EMBL" id="GGJ23619.1"/>
    </source>
</evidence>
<evidence type="ECO:0000313" key="5">
    <source>
        <dbReference type="Proteomes" id="UP000632222"/>
    </source>
</evidence>
<comment type="caution">
    <text evidence="4">The sequence shown here is derived from an EMBL/GenBank/DDBJ whole genome shotgun (WGS) entry which is preliminary data.</text>
</comment>
<sequence length="168" mass="18698">MPEIRVLSAADAPIYREVRLNALTHDPNAFLVDPDQYRQVPLETIEGQLSSELNGKFTLGAFLDGGLVGMCTFIRETHPKIRHKGKVVAVYVAPAARGQGMARSLMETLIARVRSYGDVEQIQLGVSHTQIAAQQLYTSLGFVVFGLEKKAIKQNGQYLDEEWRVLEL</sequence>
<dbReference type="Pfam" id="PF00583">
    <property type="entry name" value="Acetyltransf_1"/>
    <property type="match status" value="1"/>
</dbReference>
<evidence type="ECO:0000256" key="1">
    <source>
        <dbReference type="ARBA" id="ARBA00022679"/>
    </source>
</evidence>
<dbReference type="PANTHER" id="PTHR43877">
    <property type="entry name" value="AMINOALKYLPHOSPHONATE N-ACETYLTRANSFERASE-RELATED-RELATED"/>
    <property type="match status" value="1"/>
</dbReference>
<dbReference type="InterPro" id="IPR016181">
    <property type="entry name" value="Acyl_CoA_acyltransferase"/>
</dbReference>
<dbReference type="InterPro" id="IPR000182">
    <property type="entry name" value="GNAT_dom"/>
</dbReference>
<dbReference type="Proteomes" id="UP000632222">
    <property type="component" value="Unassembled WGS sequence"/>
</dbReference>
<feature type="domain" description="N-acetyltransferase" evidence="3">
    <location>
        <begin position="2"/>
        <end position="164"/>
    </location>
</feature>
<name>A0ABQ2CWE3_9DEIO</name>
<dbReference type="EMBL" id="BMOD01000002">
    <property type="protein sequence ID" value="GGJ23619.1"/>
    <property type="molecule type" value="Genomic_DNA"/>
</dbReference>
<keyword evidence="2" id="KW-0012">Acyltransferase</keyword>
<evidence type="ECO:0000256" key="2">
    <source>
        <dbReference type="ARBA" id="ARBA00023315"/>
    </source>
</evidence>
<keyword evidence="1" id="KW-0808">Transferase</keyword>
<protein>
    <submittedName>
        <fullName evidence="4">N-acetyltransferase</fullName>
    </submittedName>
</protein>
<gene>
    <name evidence="4" type="ORF">GCM10008938_07250</name>
</gene>
<evidence type="ECO:0000259" key="3">
    <source>
        <dbReference type="PROSITE" id="PS51186"/>
    </source>
</evidence>
<accession>A0ABQ2CWE3</accession>
<reference evidence="5" key="1">
    <citation type="journal article" date="2019" name="Int. J. Syst. Evol. Microbiol.">
        <title>The Global Catalogue of Microorganisms (GCM) 10K type strain sequencing project: providing services to taxonomists for standard genome sequencing and annotation.</title>
        <authorList>
            <consortium name="The Broad Institute Genomics Platform"/>
            <consortium name="The Broad Institute Genome Sequencing Center for Infectious Disease"/>
            <person name="Wu L."/>
            <person name="Ma J."/>
        </authorList>
    </citation>
    <scope>NUCLEOTIDE SEQUENCE [LARGE SCALE GENOMIC DNA]</scope>
    <source>
        <strain evidence="5">JCM 14370</strain>
    </source>
</reference>
<proteinExistence type="predicted"/>
<dbReference type="SUPFAM" id="SSF55729">
    <property type="entry name" value="Acyl-CoA N-acyltransferases (Nat)"/>
    <property type="match status" value="1"/>
</dbReference>
<keyword evidence="5" id="KW-1185">Reference proteome</keyword>
<organism evidence="4 5">
    <name type="scientific">Deinococcus roseus</name>
    <dbReference type="NCBI Taxonomy" id="392414"/>
    <lineage>
        <taxon>Bacteria</taxon>
        <taxon>Thermotogati</taxon>
        <taxon>Deinococcota</taxon>
        <taxon>Deinococci</taxon>
        <taxon>Deinococcales</taxon>
        <taxon>Deinococcaceae</taxon>
        <taxon>Deinococcus</taxon>
    </lineage>
</organism>
<dbReference type="RefSeq" id="WP_189000024.1">
    <property type="nucleotide sequence ID" value="NZ_BMOD01000002.1"/>
</dbReference>
<dbReference type="InterPro" id="IPR050832">
    <property type="entry name" value="Bact_Acetyltransf"/>
</dbReference>
<dbReference type="Gene3D" id="3.40.630.30">
    <property type="match status" value="1"/>
</dbReference>
<dbReference type="PROSITE" id="PS51186">
    <property type="entry name" value="GNAT"/>
    <property type="match status" value="1"/>
</dbReference>